<reference evidence="3 4" key="1">
    <citation type="submission" date="2014-12" db="EMBL/GenBank/DDBJ databases">
        <title>Draft genome sequences of 29 type strains of Enterococci.</title>
        <authorList>
            <person name="Zhong Z."/>
            <person name="Sun Z."/>
            <person name="Liu W."/>
            <person name="Zhang W."/>
            <person name="Zhang H."/>
        </authorList>
    </citation>
    <scope>NUCLEOTIDE SEQUENCE [LARGE SCALE GENOMIC DNA]</scope>
    <source>
        <strain evidence="3 4">DSM 17690</strain>
    </source>
</reference>
<dbReference type="InterPro" id="IPR031343">
    <property type="entry name" value="DUF5105"/>
</dbReference>
<feature type="chain" id="PRO_5039339159" description="DUF5105 domain-containing protein" evidence="1">
    <location>
        <begin position="25"/>
        <end position="239"/>
    </location>
</feature>
<feature type="domain" description="DUF5105" evidence="2">
    <location>
        <begin position="28"/>
        <end position="208"/>
    </location>
</feature>
<keyword evidence="4" id="KW-1185">Reference proteome</keyword>
<evidence type="ECO:0000313" key="4">
    <source>
        <dbReference type="Proteomes" id="UP000182149"/>
    </source>
</evidence>
<organism evidence="3 4">
    <name type="scientific">Enterococcus aquimarinus</name>
    <dbReference type="NCBI Taxonomy" id="328396"/>
    <lineage>
        <taxon>Bacteria</taxon>
        <taxon>Bacillati</taxon>
        <taxon>Bacillota</taxon>
        <taxon>Bacilli</taxon>
        <taxon>Lactobacillales</taxon>
        <taxon>Enterococcaceae</taxon>
        <taxon>Enterococcus</taxon>
    </lineage>
</organism>
<evidence type="ECO:0000259" key="2">
    <source>
        <dbReference type="Pfam" id="PF17118"/>
    </source>
</evidence>
<dbReference type="STRING" id="328396.RU93_GL002036"/>
<proteinExistence type="predicted"/>
<evidence type="ECO:0000313" key="3">
    <source>
        <dbReference type="EMBL" id="OJG10823.1"/>
    </source>
</evidence>
<dbReference type="RefSeq" id="WP_071874733.1">
    <property type="nucleotide sequence ID" value="NZ_JBHSHF010000021.1"/>
</dbReference>
<gene>
    <name evidence="3" type="ORF">RU93_GL002036</name>
</gene>
<feature type="signal peptide" evidence="1">
    <location>
        <begin position="1"/>
        <end position="24"/>
    </location>
</feature>
<dbReference type="OrthoDB" id="2199696at2"/>
<dbReference type="Pfam" id="PF17118">
    <property type="entry name" value="DUF5105"/>
    <property type="match status" value="1"/>
</dbReference>
<dbReference type="AlphaFoldDB" id="A0A1L8QTJ5"/>
<sequence length="239" mass="27060">MKKTGTVIGALLFMLLFISGCTKAIPAEEAANILIDTMIYDQQTEAFQTNFANSEELTEIFVEQRTLFEENFTQGILQTGEAVDEQLAMEISEMLMQQMRETTSYQIKNITETKPIYHVTYEIQGFNLLQLFKESITELLVRIQNDNELVKDEKTLIATTVAIMQEKIPTIEANDTSTEVTLQLKVNRGKWEIVNGQDESLASLYLAFFSGMRSQEELTNAMTEALNEIEVPSMGEPTN</sequence>
<dbReference type="EMBL" id="JXKD01000006">
    <property type="protein sequence ID" value="OJG10823.1"/>
    <property type="molecule type" value="Genomic_DNA"/>
</dbReference>
<keyword evidence="1" id="KW-0732">Signal</keyword>
<evidence type="ECO:0000256" key="1">
    <source>
        <dbReference type="SAM" id="SignalP"/>
    </source>
</evidence>
<protein>
    <recommendedName>
        <fullName evidence="2">DUF5105 domain-containing protein</fullName>
    </recommendedName>
</protein>
<accession>A0A1L8QTJ5</accession>
<comment type="caution">
    <text evidence="3">The sequence shown here is derived from an EMBL/GenBank/DDBJ whole genome shotgun (WGS) entry which is preliminary data.</text>
</comment>
<name>A0A1L8QTJ5_9ENTE</name>
<dbReference type="PROSITE" id="PS51257">
    <property type="entry name" value="PROKAR_LIPOPROTEIN"/>
    <property type="match status" value="1"/>
</dbReference>
<dbReference type="Proteomes" id="UP000182149">
    <property type="component" value="Unassembled WGS sequence"/>
</dbReference>